<evidence type="ECO:0000256" key="1">
    <source>
        <dbReference type="ARBA" id="ARBA00004141"/>
    </source>
</evidence>
<dbReference type="OrthoDB" id="9790355at2"/>
<dbReference type="GO" id="GO:0046872">
    <property type="term" value="F:metal ion binding"/>
    <property type="evidence" value="ECO:0007669"/>
    <property type="project" value="UniProtKB-KW"/>
</dbReference>
<dbReference type="SUPFAM" id="SSF158791">
    <property type="entry name" value="MgtE N-terminal domain-like"/>
    <property type="match status" value="1"/>
</dbReference>
<sequence>MNTVERKYHLLTKANYPQIVSLVSKLCRVRRFELLKRALHSLHPTSLALLWDSFDEPEREMILGQLSSEYAAEFLTELGSDEREAIFRSKDTAWIFDRLEELETDDIAVILRDLNPRDTNFILRRFDKNYTGKIKEILKYPEGTAGALMSSDFLAVSRHATIKSIVSQFQKLVKHDQLEDLQFTFVVDRGNKFVGYIPIRKLILEKSSRKAQEIMQPAQVMVGPEQDQETVAKIFKDYNLLSLPVVDSRGVLLGHITVDDVVDVLEEEATEDMLRLGGVTQDAPHVQSLAQMARGRLPWLTINLATQVLSAWIVTFFDETLSKVILLAPLMTVIGGQGGNATMQAVTVVVRSLALGQINGKNVSKVIAKEVGVSSLNGFAIGTFAAILVYSYTQRAGIAFCMFTGLVSNMFIAGLVGSMLPVVLRAFRLDPALAAGPIATTFTDMCGFSVFLGVATLLIGKFGGL</sequence>
<dbReference type="SMART" id="SM00116">
    <property type="entry name" value="CBS"/>
    <property type="match status" value="1"/>
</dbReference>
<feature type="transmembrane region" description="Helical" evidence="9">
    <location>
        <begin position="371"/>
        <end position="390"/>
    </location>
</feature>
<dbReference type="SUPFAM" id="SSF161093">
    <property type="entry name" value="MgtE membrane domain-like"/>
    <property type="match status" value="1"/>
</dbReference>
<dbReference type="SMART" id="SM00924">
    <property type="entry name" value="MgtE_N"/>
    <property type="match status" value="1"/>
</dbReference>
<proteinExistence type="inferred from homology"/>
<dbReference type="Gene3D" id="3.10.580.10">
    <property type="entry name" value="CBS-domain"/>
    <property type="match status" value="1"/>
</dbReference>
<keyword evidence="8" id="KW-0129">CBS domain</keyword>
<evidence type="ECO:0000256" key="2">
    <source>
        <dbReference type="ARBA" id="ARBA00009749"/>
    </source>
</evidence>
<keyword evidence="4 9" id="KW-0812">Transmembrane</keyword>
<comment type="similarity">
    <text evidence="2 9">Belongs to the SLC41A transporter family.</text>
</comment>
<keyword evidence="3 9" id="KW-0813">Transport</keyword>
<dbReference type="PROSITE" id="PS51371">
    <property type="entry name" value="CBS"/>
    <property type="match status" value="1"/>
</dbReference>
<organism evidence="11 12">
    <name type="scientific">Turneriella parva (strain ATCC BAA-1111 / DSM 21527 / NCTC 11395 / H)</name>
    <name type="common">Leptospira parva</name>
    <dbReference type="NCBI Taxonomy" id="869212"/>
    <lineage>
        <taxon>Bacteria</taxon>
        <taxon>Pseudomonadati</taxon>
        <taxon>Spirochaetota</taxon>
        <taxon>Spirochaetia</taxon>
        <taxon>Leptospirales</taxon>
        <taxon>Leptospiraceae</taxon>
        <taxon>Turneriella</taxon>
    </lineage>
</organism>
<dbReference type="GO" id="GO:0005886">
    <property type="term" value="C:plasma membrane"/>
    <property type="evidence" value="ECO:0007669"/>
    <property type="project" value="UniProtKB-SubCell"/>
</dbReference>
<dbReference type="PANTHER" id="PTHR43773">
    <property type="entry name" value="MAGNESIUM TRANSPORTER MGTE"/>
    <property type="match status" value="1"/>
</dbReference>
<gene>
    <name evidence="11" type="ordered locus">Turpa_0470</name>
</gene>
<dbReference type="PANTHER" id="PTHR43773:SF1">
    <property type="entry name" value="MAGNESIUM TRANSPORTER MGTE"/>
    <property type="match status" value="1"/>
</dbReference>
<dbReference type="STRING" id="869212.Turpa_0470"/>
<dbReference type="InterPro" id="IPR000644">
    <property type="entry name" value="CBS_dom"/>
</dbReference>
<keyword evidence="9" id="KW-0479">Metal-binding</keyword>
<dbReference type="HOGENOM" id="CLU_037408_1_1_12"/>
<dbReference type="InterPro" id="IPR006667">
    <property type="entry name" value="SLC41_membr_dom"/>
</dbReference>
<accession>I4B1G9</accession>
<dbReference type="KEGG" id="tpx:Turpa_0470"/>
<evidence type="ECO:0000256" key="9">
    <source>
        <dbReference type="RuleBase" id="RU362011"/>
    </source>
</evidence>
<dbReference type="InterPro" id="IPR006669">
    <property type="entry name" value="MgtE_transporter"/>
</dbReference>
<dbReference type="GO" id="GO:0015095">
    <property type="term" value="F:magnesium ion transmembrane transporter activity"/>
    <property type="evidence" value="ECO:0007669"/>
    <property type="project" value="UniProtKB-UniRule"/>
</dbReference>
<dbReference type="SUPFAM" id="SSF54631">
    <property type="entry name" value="CBS-domain pair"/>
    <property type="match status" value="1"/>
</dbReference>
<name>I4B1G9_TURPD</name>
<dbReference type="Pfam" id="PF03448">
    <property type="entry name" value="MgtE_N"/>
    <property type="match status" value="1"/>
</dbReference>
<comment type="subcellular location">
    <subcellularLocation>
        <location evidence="9">Cell membrane</location>
        <topology evidence="9">Multi-pass membrane protein</topology>
    </subcellularLocation>
    <subcellularLocation>
        <location evidence="1">Membrane</location>
        <topology evidence="1">Multi-pass membrane protein</topology>
    </subcellularLocation>
</comment>
<evidence type="ECO:0000313" key="12">
    <source>
        <dbReference type="Proteomes" id="UP000006048"/>
    </source>
</evidence>
<keyword evidence="7 9" id="KW-0472">Membrane</keyword>
<dbReference type="AlphaFoldDB" id="I4B1G9"/>
<evidence type="ECO:0000256" key="6">
    <source>
        <dbReference type="ARBA" id="ARBA00022989"/>
    </source>
</evidence>
<keyword evidence="5 9" id="KW-0460">Magnesium</keyword>
<dbReference type="InterPro" id="IPR046342">
    <property type="entry name" value="CBS_dom_sf"/>
</dbReference>
<dbReference type="InterPro" id="IPR036739">
    <property type="entry name" value="SLC41_membr_dom_sf"/>
</dbReference>
<dbReference type="PATRIC" id="fig|869212.3.peg.446"/>
<feature type="transmembrane region" description="Helical" evidence="9">
    <location>
        <begin position="432"/>
        <end position="459"/>
    </location>
</feature>
<dbReference type="Pfam" id="PF00571">
    <property type="entry name" value="CBS"/>
    <property type="match status" value="1"/>
</dbReference>
<feature type="transmembrane region" description="Helical" evidence="9">
    <location>
        <begin position="397"/>
        <end position="420"/>
    </location>
</feature>
<dbReference type="InterPro" id="IPR038076">
    <property type="entry name" value="MgtE_N_sf"/>
</dbReference>
<dbReference type="RefSeq" id="WP_014801646.1">
    <property type="nucleotide sequence ID" value="NC_018020.1"/>
</dbReference>
<evidence type="ECO:0000256" key="7">
    <source>
        <dbReference type="ARBA" id="ARBA00023136"/>
    </source>
</evidence>
<keyword evidence="6 9" id="KW-1133">Transmembrane helix</keyword>
<keyword evidence="12" id="KW-1185">Reference proteome</keyword>
<dbReference type="Proteomes" id="UP000006048">
    <property type="component" value="Chromosome"/>
</dbReference>
<dbReference type="CDD" id="cd04606">
    <property type="entry name" value="CBS_pair_Mg_transporter"/>
    <property type="match status" value="1"/>
</dbReference>
<comment type="subunit">
    <text evidence="9">Homodimer.</text>
</comment>
<dbReference type="NCBIfam" id="TIGR00400">
    <property type="entry name" value="mgtE"/>
    <property type="match status" value="1"/>
</dbReference>
<evidence type="ECO:0000256" key="5">
    <source>
        <dbReference type="ARBA" id="ARBA00022842"/>
    </source>
</evidence>
<evidence type="ECO:0000313" key="11">
    <source>
        <dbReference type="EMBL" id="AFM11126.1"/>
    </source>
</evidence>
<dbReference type="EMBL" id="CP002959">
    <property type="protein sequence ID" value="AFM11126.1"/>
    <property type="molecule type" value="Genomic_DNA"/>
</dbReference>
<dbReference type="Gene3D" id="1.25.60.10">
    <property type="entry name" value="MgtE N-terminal domain-like"/>
    <property type="match status" value="1"/>
</dbReference>
<reference evidence="11 12" key="1">
    <citation type="submission" date="2012-06" db="EMBL/GenBank/DDBJ databases">
        <title>The complete chromosome of genome of Turneriella parva DSM 21527.</title>
        <authorList>
            <consortium name="US DOE Joint Genome Institute (JGI-PGF)"/>
            <person name="Lucas S."/>
            <person name="Han J."/>
            <person name="Lapidus A."/>
            <person name="Bruce D."/>
            <person name="Goodwin L."/>
            <person name="Pitluck S."/>
            <person name="Peters L."/>
            <person name="Kyrpides N."/>
            <person name="Mavromatis K."/>
            <person name="Ivanova N."/>
            <person name="Mikhailova N."/>
            <person name="Chertkov O."/>
            <person name="Detter J.C."/>
            <person name="Tapia R."/>
            <person name="Han C."/>
            <person name="Land M."/>
            <person name="Hauser L."/>
            <person name="Markowitz V."/>
            <person name="Cheng J.-F."/>
            <person name="Hugenholtz P."/>
            <person name="Woyke T."/>
            <person name="Wu D."/>
            <person name="Gronow S."/>
            <person name="Wellnitz S."/>
            <person name="Brambilla E."/>
            <person name="Klenk H.-P."/>
            <person name="Eisen J.A."/>
        </authorList>
    </citation>
    <scope>NUCLEOTIDE SEQUENCE [LARGE SCALE GENOMIC DNA]</scope>
    <source>
        <strain evidence="12">ATCC BAA-1111 / DSM 21527 / NCTC 11395 / H</strain>
    </source>
</reference>
<evidence type="ECO:0000259" key="10">
    <source>
        <dbReference type="PROSITE" id="PS51371"/>
    </source>
</evidence>
<protein>
    <recommendedName>
        <fullName evidence="9">Magnesium transporter MgtE</fullName>
    </recommendedName>
</protein>
<dbReference type="Pfam" id="PF01769">
    <property type="entry name" value="MgtE"/>
    <property type="match status" value="1"/>
</dbReference>
<feature type="domain" description="CBS" evidence="10">
    <location>
        <begin position="215"/>
        <end position="271"/>
    </location>
</feature>
<dbReference type="Gene3D" id="1.10.357.20">
    <property type="entry name" value="SLC41 divalent cation transporters, integral membrane domain"/>
    <property type="match status" value="1"/>
</dbReference>
<evidence type="ECO:0000256" key="3">
    <source>
        <dbReference type="ARBA" id="ARBA00022448"/>
    </source>
</evidence>
<evidence type="ECO:0000256" key="4">
    <source>
        <dbReference type="ARBA" id="ARBA00022692"/>
    </source>
</evidence>
<keyword evidence="9" id="KW-1003">Cell membrane</keyword>
<comment type="function">
    <text evidence="9">Acts as a magnesium transporter.</text>
</comment>
<dbReference type="InterPro" id="IPR006668">
    <property type="entry name" value="Mg_transptr_MgtE_intracell_dom"/>
</dbReference>
<evidence type="ECO:0000256" key="8">
    <source>
        <dbReference type="PROSITE-ProRule" id="PRU00703"/>
    </source>
</evidence>
<comment type="caution">
    <text evidence="9">Lacks conserved residue(s) required for the propagation of feature annotation.</text>
</comment>